<feature type="transmembrane region" description="Helical" evidence="1">
    <location>
        <begin position="268"/>
        <end position="288"/>
    </location>
</feature>
<dbReference type="RefSeq" id="WP_115011600.1">
    <property type="nucleotide sequence ID" value="NZ_UGHV01000001.1"/>
</dbReference>
<gene>
    <name evidence="2" type="ORF">NCTC12410_01184</name>
</gene>
<name>A0A377J4V8_9HELI</name>
<dbReference type="OrthoDB" id="6053916at2"/>
<protein>
    <submittedName>
        <fullName evidence="2">Uncharacterized protein</fullName>
    </submittedName>
</protein>
<feature type="transmembrane region" description="Helical" evidence="1">
    <location>
        <begin position="294"/>
        <end position="312"/>
    </location>
</feature>
<reference evidence="2 3" key="1">
    <citation type="submission" date="2018-06" db="EMBL/GenBank/DDBJ databases">
        <authorList>
            <consortium name="Pathogen Informatics"/>
            <person name="Doyle S."/>
        </authorList>
    </citation>
    <scope>NUCLEOTIDE SEQUENCE [LARGE SCALE GENOMIC DNA]</scope>
    <source>
        <strain evidence="2 3">NCTC12410</strain>
    </source>
</reference>
<organism evidence="2 3">
    <name type="scientific">Helicobacter canis</name>
    <dbReference type="NCBI Taxonomy" id="29419"/>
    <lineage>
        <taxon>Bacteria</taxon>
        <taxon>Pseudomonadati</taxon>
        <taxon>Campylobacterota</taxon>
        <taxon>Epsilonproteobacteria</taxon>
        <taxon>Campylobacterales</taxon>
        <taxon>Helicobacteraceae</taxon>
        <taxon>Helicobacter</taxon>
    </lineage>
</organism>
<keyword evidence="1" id="KW-1133">Transmembrane helix</keyword>
<dbReference type="Proteomes" id="UP000254841">
    <property type="component" value="Unassembled WGS sequence"/>
</dbReference>
<evidence type="ECO:0000256" key="1">
    <source>
        <dbReference type="SAM" id="Phobius"/>
    </source>
</evidence>
<keyword evidence="1" id="KW-0812">Transmembrane</keyword>
<sequence>MSKSPLQSPYQAFLSLLARYATFLRYCAVGALASGVFYGVANLSALLLKQVDSSPSTPAPSLQVSAAIHKNTAQKSQKADSRSEAQNLESTFEKTLSSRASEALFLSSRADEVGVAIHKGAKVDSSKDYSASAECMDCHATNAARNDKNNPSKKVDSNAFTQNAQNLETPQATNRQLQNVSEQAQDSRILELQIGVFQGSQGDKTSGLSTLRADEIHDFSPKAESSKDPQHSQTATLLGSLASFLFGYFAQMRLAFRAYPNHSTMLPRYLIVLALIALYAQIITYLGAFFTLSYYLISAFIALSVPLFSYPLQKLWVFAGASKGGGGNLGA</sequence>
<feature type="transmembrane region" description="Helical" evidence="1">
    <location>
        <begin position="23"/>
        <end position="48"/>
    </location>
</feature>
<feature type="transmembrane region" description="Helical" evidence="1">
    <location>
        <begin position="235"/>
        <end position="256"/>
    </location>
</feature>
<evidence type="ECO:0000313" key="2">
    <source>
        <dbReference type="EMBL" id="STO97359.1"/>
    </source>
</evidence>
<dbReference type="AlphaFoldDB" id="A0A377J4V8"/>
<keyword evidence="1" id="KW-0472">Membrane</keyword>
<evidence type="ECO:0000313" key="3">
    <source>
        <dbReference type="Proteomes" id="UP000254841"/>
    </source>
</evidence>
<accession>A0A377J4V8</accession>
<proteinExistence type="predicted"/>
<dbReference type="EMBL" id="UGHV01000001">
    <property type="protein sequence ID" value="STO97359.1"/>
    <property type="molecule type" value="Genomic_DNA"/>
</dbReference>